<dbReference type="PROSITE" id="PS00687">
    <property type="entry name" value="ALDEHYDE_DEHYDR_GLU"/>
    <property type="match status" value="1"/>
</dbReference>
<gene>
    <name evidence="6" type="ORF">FF098_015525</name>
    <name evidence="5" type="ORF">GCM10011355_31000</name>
</gene>
<evidence type="ECO:0000259" key="4">
    <source>
        <dbReference type="Pfam" id="PF00171"/>
    </source>
</evidence>
<feature type="active site" evidence="2">
    <location>
        <position position="273"/>
    </location>
</feature>
<keyword evidence="8" id="KW-1185">Reference proteome</keyword>
<reference evidence="6 8" key="2">
    <citation type="submission" date="2020-02" db="EMBL/GenBank/DDBJ databases">
        <title>Genome sequence of Parvularcula flava strain NH6-79.</title>
        <authorList>
            <person name="Abdul Karim M.H."/>
            <person name="Lam M.Q."/>
            <person name="Chen S.J."/>
            <person name="Yahya A."/>
            <person name="Shahir S."/>
            <person name="Shamsir M.S."/>
            <person name="Chong C.S."/>
        </authorList>
    </citation>
    <scope>NUCLEOTIDE SEQUENCE [LARGE SCALE GENOMIC DNA]</scope>
    <source>
        <strain evidence="6 8">NH6-79</strain>
    </source>
</reference>
<dbReference type="InterPro" id="IPR016163">
    <property type="entry name" value="Ald_DH_C"/>
</dbReference>
<evidence type="ECO:0000256" key="2">
    <source>
        <dbReference type="PROSITE-ProRule" id="PRU10007"/>
    </source>
</evidence>
<comment type="similarity">
    <text evidence="3">Belongs to the aldehyde dehydrogenase family.</text>
</comment>
<dbReference type="Gene3D" id="3.40.605.10">
    <property type="entry name" value="Aldehyde Dehydrogenase, Chain A, domain 1"/>
    <property type="match status" value="1"/>
</dbReference>
<dbReference type="InterPro" id="IPR016160">
    <property type="entry name" value="Ald_DH_CS_CYS"/>
</dbReference>
<keyword evidence="1 3" id="KW-0560">Oxidoreductase</keyword>
<dbReference type="PANTHER" id="PTHR11699">
    <property type="entry name" value="ALDEHYDE DEHYDROGENASE-RELATED"/>
    <property type="match status" value="1"/>
</dbReference>
<evidence type="ECO:0000313" key="6">
    <source>
        <dbReference type="EMBL" id="NHK29327.1"/>
    </source>
</evidence>
<evidence type="ECO:0000256" key="3">
    <source>
        <dbReference type="RuleBase" id="RU003345"/>
    </source>
</evidence>
<proteinExistence type="inferred from homology"/>
<evidence type="ECO:0000313" key="5">
    <source>
        <dbReference type="EMBL" id="GGI01116.1"/>
    </source>
</evidence>
<reference evidence="5" key="3">
    <citation type="submission" date="2020-09" db="EMBL/GenBank/DDBJ databases">
        <authorList>
            <person name="Sun Q."/>
            <person name="Zhou Y."/>
        </authorList>
    </citation>
    <scope>NUCLEOTIDE SEQUENCE</scope>
    <source>
        <strain evidence="5">CGMCC 1.14984</strain>
    </source>
</reference>
<evidence type="ECO:0000313" key="7">
    <source>
        <dbReference type="Proteomes" id="UP000621856"/>
    </source>
</evidence>
<dbReference type="PROSITE" id="PS00070">
    <property type="entry name" value="ALDEHYDE_DEHYDR_CYS"/>
    <property type="match status" value="1"/>
</dbReference>
<dbReference type="AlphaFoldDB" id="A0A8J3ERX1"/>
<accession>A0A8J3ERX1</accession>
<dbReference type="GO" id="GO:0016620">
    <property type="term" value="F:oxidoreductase activity, acting on the aldehyde or oxo group of donors, NAD or NADP as acceptor"/>
    <property type="evidence" value="ECO:0007669"/>
    <property type="project" value="InterPro"/>
</dbReference>
<protein>
    <submittedName>
        <fullName evidence="5 6">Aldehyde dehydrogenase</fullName>
    </submittedName>
</protein>
<reference evidence="5" key="1">
    <citation type="journal article" date="2014" name="Int. J. Syst. Evol. Microbiol.">
        <title>Complete genome sequence of Corynebacterium casei LMG S-19264T (=DSM 44701T), isolated from a smear-ripened cheese.</title>
        <authorList>
            <consortium name="US DOE Joint Genome Institute (JGI-PGF)"/>
            <person name="Walter F."/>
            <person name="Albersmeier A."/>
            <person name="Kalinowski J."/>
            <person name="Ruckert C."/>
        </authorList>
    </citation>
    <scope>NUCLEOTIDE SEQUENCE</scope>
    <source>
        <strain evidence="5">CGMCC 1.14984</strain>
    </source>
</reference>
<dbReference type="InterPro" id="IPR016162">
    <property type="entry name" value="Ald_DH_N"/>
</dbReference>
<dbReference type="InterPro" id="IPR015590">
    <property type="entry name" value="Aldehyde_DH_dom"/>
</dbReference>
<dbReference type="Gene3D" id="3.40.309.10">
    <property type="entry name" value="Aldehyde Dehydrogenase, Chain A, domain 2"/>
    <property type="match status" value="1"/>
</dbReference>
<dbReference type="Pfam" id="PF00171">
    <property type="entry name" value="Aldedh"/>
    <property type="match status" value="1"/>
</dbReference>
<sequence length="506" mass="55614">MEFMRRLGFGSRKPREAQPVTLPLYANGKDLQTSETKDVFDPGKPDTLVGRIGQATEAQSKEVLDGAWKAWRSWAALSPEERAEKLIAALEGLDKTADERARLNTLENGKPLMESQIEMQVFVDRCRLAAELAPALNEVETFDPETEESVKGRQPYKFKTEVRREPMGLVTIIAPYNWPVAITAATLPYALIAGNCVTIKPPSSNPLALTTTIRHLAERLPAGVLNIVSGGHEVIEPLITDKRVQHVSFTGSTGGGQKIMELATENLARTTLELGGNDPVIFLEGAGLSDETISHLALTSFMTAGQVCMGIKRVYVHSSHYDELVEKLSAELDQWLVGHGTEDDVRMGPLIDEDQRDFVSRLVEEAREAGCEIRELGTLTDTAKTGGWFLKPTLVLNPPEDSGIVAKEQFGPALPIVKFDDEDALVDRLNEEWAGLCSSVWCADIGHATRVARRLRTGTTWINTHNANSLDDRAPFGGFRLSGVGREMGKEGLFEFTEAHTITRQA</sequence>
<evidence type="ECO:0000313" key="8">
    <source>
        <dbReference type="Proteomes" id="UP000818603"/>
    </source>
</evidence>
<dbReference type="RefSeq" id="WP_155142255.1">
    <property type="nucleotide sequence ID" value="NZ_BMGZ01000004.1"/>
</dbReference>
<dbReference type="EMBL" id="BMGZ01000004">
    <property type="protein sequence ID" value="GGI01116.1"/>
    <property type="molecule type" value="Genomic_DNA"/>
</dbReference>
<dbReference type="Proteomes" id="UP000621856">
    <property type="component" value="Unassembled WGS sequence"/>
</dbReference>
<dbReference type="InterPro" id="IPR016161">
    <property type="entry name" value="Ald_DH/histidinol_DH"/>
</dbReference>
<organism evidence="5 7">
    <name type="scientific">Aquisalinus luteolus</name>
    <dbReference type="NCBI Taxonomy" id="1566827"/>
    <lineage>
        <taxon>Bacteria</taxon>
        <taxon>Pseudomonadati</taxon>
        <taxon>Pseudomonadota</taxon>
        <taxon>Alphaproteobacteria</taxon>
        <taxon>Parvularculales</taxon>
        <taxon>Parvularculaceae</taxon>
        <taxon>Aquisalinus</taxon>
    </lineage>
</organism>
<dbReference type="Proteomes" id="UP000818603">
    <property type="component" value="Unassembled WGS sequence"/>
</dbReference>
<evidence type="ECO:0000256" key="1">
    <source>
        <dbReference type="ARBA" id="ARBA00023002"/>
    </source>
</evidence>
<comment type="caution">
    <text evidence="5">The sequence shown here is derived from an EMBL/GenBank/DDBJ whole genome shotgun (WGS) entry which is preliminary data.</text>
</comment>
<dbReference type="EMBL" id="VCJR02000004">
    <property type="protein sequence ID" value="NHK29327.1"/>
    <property type="molecule type" value="Genomic_DNA"/>
</dbReference>
<dbReference type="InterPro" id="IPR029510">
    <property type="entry name" value="Ald_DH_CS_GLU"/>
</dbReference>
<dbReference type="SUPFAM" id="SSF53720">
    <property type="entry name" value="ALDH-like"/>
    <property type="match status" value="1"/>
</dbReference>
<feature type="domain" description="Aldehyde dehydrogenase" evidence="4">
    <location>
        <begin position="34"/>
        <end position="502"/>
    </location>
</feature>
<name>A0A8J3ERX1_9PROT</name>